<sequence length="340" mass="36792">RRAARSRRLSGASLVTSAIDSGPAARPRGAVQAAAMETGPGDLWGSQECNSVTFLSDVKELTVIKARKQSRVGRKLTSSPRDGVRMSAPPPLQFQFSAAAQFLRLKPSKHPHIQAPCYAHDLQMKRREDSPTLEKLSCSSQLGEDTMYVKSQQRGLGDKDELTVMLLAEFVAFMGPLSRAFRQNCSFLQSAIIMKNDVCLGPAVGRIHMELPAPAMNTDKLASVTGGEADGQRIKPHTQPSVSLCSSHMHMQQLVEAVEQSLKALLQCRGHYFLSLFLSVALMSSRTSVLASRAQDLCSSGFNTSAAAYEVITSLTVAHTTTPWLSGINERLTAGVSMST</sequence>
<name>A0A553MRQ5_9TELE</name>
<dbReference type="EMBL" id="SRMA01027307">
    <property type="protein sequence ID" value="TRY55857.1"/>
    <property type="molecule type" value="Genomic_DNA"/>
</dbReference>
<comment type="caution">
    <text evidence="1">The sequence shown here is derived from an EMBL/GenBank/DDBJ whole genome shotgun (WGS) entry which is preliminary data.</text>
</comment>
<dbReference type="Proteomes" id="UP000316079">
    <property type="component" value="Unassembled WGS sequence"/>
</dbReference>
<keyword evidence="2" id="KW-1185">Reference proteome</keyword>
<dbReference type="AlphaFoldDB" id="A0A553MRQ5"/>
<protein>
    <submittedName>
        <fullName evidence="1">Uncharacterized protein</fullName>
    </submittedName>
</protein>
<evidence type="ECO:0000313" key="1">
    <source>
        <dbReference type="EMBL" id="TRY55857.1"/>
    </source>
</evidence>
<accession>A0A553MRQ5</accession>
<feature type="non-terminal residue" evidence="1">
    <location>
        <position position="1"/>
    </location>
</feature>
<reference evidence="1 2" key="1">
    <citation type="journal article" date="2019" name="Sci. Data">
        <title>Hybrid genome assembly and annotation of Danionella translucida.</title>
        <authorList>
            <person name="Kadobianskyi M."/>
            <person name="Schulze L."/>
            <person name="Schuelke M."/>
            <person name="Judkewitz B."/>
        </authorList>
    </citation>
    <scope>NUCLEOTIDE SEQUENCE [LARGE SCALE GENOMIC DNA]</scope>
    <source>
        <strain evidence="1 2">Bolton</strain>
    </source>
</reference>
<evidence type="ECO:0000313" key="2">
    <source>
        <dbReference type="Proteomes" id="UP000316079"/>
    </source>
</evidence>
<proteinExistence type="predicted"/>
<gene>
    <name evidence="1" type="ORF">DNTS_035054</name>
</gene>
<organism evidence="1 2">
    <name type="scientific">Danionella cerebrum</name>
    <dbReference type="NCBI Taxonomy" id="2873325"/>
    <lineage>
        <taxon>Eukaryota</taxon>
        <taxon>Metazoa</taxon>
        <taxon>Chordata</taxon>
        <taxon>Craniata</taxon>
        <taxon>Vertebrata</taxon>
        <taxon>Euteleostomi</taxon>
        <taxon>Actinopterygii</taxon>
        <taxon>Neopterygii</taxon>
        <taxon>Teleostei</taxon>
        <taxon>Ostariophysi</taxon>
        <taxon>Cypriniformes</taxon>
        <taxon>Danionidae</taxon>
        <taxon>Danioninae</taxon>
        <taxon>Danionella</taxon>
    </lineage>
</organism>